<evidence type="ECO:0000313" key="3">
    <source>
        <dbReference type="Proteomes" id="UP000559809"/>
    </source>
</evidence>
<keyword evidence="1" id="KW-0472">Membrane</keyword>
<sequence length="373" mass="40682">MNFPFLGASAQALMHRIDCWRFAGRRADYYEYLAALLSGMQGARTLRDIFLHDARRHGRSSLRGRLSQAWLHGFQAAGGDLHATWAGCFSPSELALIRTAQAHGNAALAETLAALSGAQRLAEQAGRILSSTLWSSVIAMALLASMLAAVPLYTLPGLLQAFAAVPASFHGPRTQALSALAGLLQAHWPLLAVLGAGGGALLLWSIPNLGGRLRRKLDRHMPWRLYRDVQALRFLNFQAILLDGDEAGPLPLRTALAMQKLGASPWLAGHIDAMLARIDSGLAGPDTFDSGLMDRELFWFFSDMAMARGLRAGLRLGAERLRGHVLDTLARRAAVLRWCILLSCLGCLLALALWHYAVVDELRRSLMIFYASQ</sequence>
<organism evidence="2 3">
    <name type="scientific">Parapusillimonas granuli</name>
    <dbReference type="NCBI Taxonomy" id="380911"/>
    <lineage>
        <taxon>Bacteria</taxon>
        <taxon>Pseudomonadati</taxon>
        <taxon>Pseudomonadota</taxon>
        <taxon>Betaproteobacteria</taxon>
        <taxon>Burkholderiales</taxon>
        <taxon>Alcaligenaceae</taxon>
        <taxon>Parapusillimonas</taxon>
    </lineage>
</organism>
<proteinExistence type="predicted"/>
<dbReference type="EMBL" id="JACCEM010000006">
    <property type="protein sequence ID" value="NYT50196.1"/>
    <property type="molecule type" value="Genomic_DNA"/>
</dbReference>
<keyword evidence="1" id="KW-0812">Transmembrane</keyword>
<keyword evidence="1" id="KW-1133">Transmembrane helix</keyword>
<comment type="caution">
    <text evidence="2">The sequence shown here is derived from an EMBL/GenBank/DDBJ whole genome shotgun (WGS) entry which is preliminary data.</text>
</comment>
<protein>
    <recommendedName>
        <fullName evidence="4">General secretion pathway protein</fullName>
    </recommendedName>
</protein>
<keyword evidence="3" id="KW-1185">Reference proteome</keyword>
<gene>
    <name evidence="2" type="ORF">H0A72_12830</name>
</gene>
<evidence type="ECO:0008006" key="4">
    <source>
        <dbReference type="Google" id="ProtNLM"/>
    </source>
</evidence>
<evidence type="ECO:0000313" key="2">
    <source>
        <dbReference type="EMBL" id="NYT50196.1"/>
    </source>
</evidence>
<dbReference type="Proteomes" id="UP000559809">
    <property type="component" value="Unassembled WGS sequence"/>
</dbReference>
<dbReference type="RefSeq" id="WP_180155896.1">
    <property type="nucleotide sequence ID" value="NZ_JACCEM010000006.1"/>
</dbReference>
<feature type="transmembrane region" description="Helical" evidence="1">
    <location>
        <begin position="133"/>
        <end position="153"/>
    </location>
</feature>
<feature type="transmembrane region" description="Helical" evidence="1">
    <location>
        <begin position="186"/>
        <end position="206"/>
    </location>
</feature>
<name>A0A853G6G4_9BURK</name>
<evidence type="ECO:0000256" key="1">
    <source>
        <dbReference type="SAM" id="Phobius"/>
    </source>
</evidence>
<dbReference type="AlphaFoldDB" id="A0A853G6G4"/>
<reference evidence="2 3" key="1">
    <citation type="submission" date="2020-07" db="EMBL/GenBank/DDBJ databases">
        <title>Taxonomic revisions and descriptions of new bacterial species based on genomic comparisons in the high-G+C-content subgroup of the family Alcaligenaceae.</title>
        <authorList>
            <person name="Szabo A."/>
            <person name="Felfoldi T."/>
        </authorList>
    </citation>
    <scope>NUCLEOTIDE SEQUENCE [LARGE SCALE GENOMIC DNA]</scope>
    <source>
        <strain evidence="2 3">LMG 24012</strain>
    </source>
</reference>
<accession>A0A853G6G4</accession>
<feature type="transmembrane region" description="Helical" evidence="1">
    <location>
        <begin position="335"/>
        <end position="357"/>
    </location>
</feature>